<protein>
    <submittedName>
        <fullName evidence="1">Uncharacterized protein</fullName>
    </submittedName>
</protein>
<comment type="caution">
    <text evidence="1">The sequence shown here is derived from an EMBL/GenBank/DDBJ whole genome shotgun (WGS) entry which is preliminary data.</text>
</comment>
<evidence type="ECO:0000313" key="1">
    <source>
        <dbReference type="EMBL" id="KAG8063389.1"/>
    </source>
</evidence>
<accession>A0A8J5SCR2</accession>
<proteinExistence type="predicted"/>
<dbReference type="AlphaFoldDB" id="A0A8J5SCR2"/>
<organism evidence="1 2">
    <name type="scientific">Zizania palustris</name>
    <name type="common">Northern wild rice</name>
    <dbReference type="NCBI Taxonomy" id="103762"/>
    <lineage>
        <taxon>Eukaryota</taxon>
        <taxon>Viridiplantae</taxon>
        <taxon>Streptophyta</taxon>
        <taxon>Embryophyta</taxon>
        <taxon>Tracheophyta</taxon>
        <taxon>Spermatophyta</taxon>
        <taxon>Magnoliopsida</taxon>
        <taxon>Liliopsida</taxon>
        <taxon>Poales</taxon>
        <taxon>Poaceae</taxon>
        <taxon>BOP clade</taxon>
        <taxon>Oryzoideae</taxon>
        <taxon>Oryzeae</taxon>
        <taxon>Zizaniinae</taxon>
        <taxon>Zizania</taxon>
    </lineage>
</organism>
<dbReference type="Proteomes" id="UP000729402">
    <property type="component" value="Unassembled WGS sequence"/>
</dbReference>
<name>A0A8J5SCR2_ZIZPA</name>
<keyword evidence="2" id="KW-1185">Reference proteome</keyword>
<dbReference type="OrthoDB" id="691906at2759"/>
<sequence length="111" mass="13128">MDNHNHSLANNEDCPPKDMIDWFNIEIEPVHDDEGRFIPTSDDVMYVELGLREEDEQRENKRNDDDAISIDEVEEDGYSMYDSIPEEQCIVYDKNNPQFYLDARYPTMADF</sequence>
<gene>
    <name evidence="1" type="ORF">GUJ93_ZPchr0003g17367</name>
</gene>
<dbReference type="EMBL" id="JAAALK010000286">
    <property type="protein sequence ID" value="KAG8063389.1"/>
    <property type="molecule type" value="Genomic_DNA"/>
</dbReference>
<reference evidence="1" key="2">
    <citation type="submission" date="2021-02" db="EMBL/GenBank/DDBJ databases">
        <authorList>
            <person name="Kimball J.A."/>
            <person name="Haas M.W."/>
            <person name="Macchietto M."/>
            <person name="Kono T."/>
            <person name="Duquette J."/>
            <person name="Shao M."/>
        </authorList>
    </citation>
    <scope>NUCLEOTIDE SEQUENCE</scope>
    <source>
        <tissue evidence="1">Fresh leaf tissue</tissue>
    </source>
</reference>
<evidence type="ECO:0000313" key="2">
    <source>
        <dbReference type="Proteomes" id="UP000729402"/>
    </source>
</evidence>
<reference evidence="1" key="1">
    <citation type="journal article" date="2021" name="bioRxiv">
        <title>Whole Genome Assembly and Annotation of Northern Wild Rice, Zizania palustris L., Supports a Whole Genome Duplication in the Zizania Genus.</title>
        <authorList>
            <person name="Haas M."/>
            <person name="Kono T."/>
            <person name="Macchietto M."/>
            <person name="Millas R."/>
            <person name="McGilp L."/>
            <person name="Shao M."/>
            <person name="Duquette J."/>
            <person name="Hirsch C.N."/>
            <person name="Kimball J."/>
        </authorList>
    </citation>
    <scope>NUCLEOTIDE SEQUENCE</scope>
    <source>
        <tissue evidence="1">Fresh leaf tissue</tissue>
    </source>
</reference>